<gene>
    <name evidence="2" type="ORF">AX660_16250</name>
</gene>
<dbReference type="Proteomes" id="UP000070299">
    <property type="component" value="Unassembled WGS sequence"/>
</dbReference>
<evidence type="ECO:0000313" key="2">
    <source>
        <dbReference type="EMBL" id="KXI28634.1"/>
    </source>
</evidence>
<organism evidence="2 3">
    <name type="scientific">Paraglaciecola hydrolytica</name>
    <dbReference type="NCBI Taxonomy" id="1799789"/>
    <lineage>
        <taxon>Bacteria</taxon>
        <taxon>Pseudomonadati</taxon>
        <taxon>Pseudomonadota</taxon>
        <taxon>Gammaproteobacteria</taxon>
        <taxon>Alteromonadales</taxon>
        <taxon>Alteromonadaceae</taxon>
        <taxon>Paraglaciecola</taxon>
    </lineage>
</organism>
<keyword evidence="1" id="KW-0812">Transmembrane</keyword>
<keyword evidence="1" id="KW-0472">Membrane</keyword>
<keyword evidence="1" id="KW-1133">Transmembrane helix</keyword>
<sequence>MQSYNLLLNKILIIIVILIGGLFTHIAIADPSHAKANASKSHLARELIGGKLVLQIETVSGTDISDVPNKGVVVQHYIDKNKLTYSGVGDERFLTGAANYSVKDVSHNKVKEVSVDHATGQKSQTTYHFSDPTQGEWKRRFDNSDTIISGHFSFTHKTSLLLEPLVPKVQGGKTLVLTVLHSTSKVLPTGTYPAAGAVILQFYLADGTYTAKGYGPGTVDHFGSYKTTMVAPKVQVEQTLQTIPELNYIAPYTLIYHYETAFSGTWYQSFADGLIVFSGTFSSFDSE</sequence>
<reference evidence="3" key="1">
    <citation type="submission" date="2016-02" db="EMBL/GenBank/DDBJ databases">
        <authorList>
            <person name="Schultz-Johansen M."/>
            <person name="Glaring M.A."/>
            <person name="Bech P.K."/>
            <person name="Stougaard P."/>
        </authorList>
    </citation>
    <scope>NUCLEOTIDE SEQUENCE [LARGE SCALE GENOMIC DNA]</scope>
    <source>
        <strain evidence="3">S66</strain>
    </source>
</reference>
<dbReference type="EMBL" id="LSNE01000006">
    <property type="protein sequence ID" value="KXI28634.1"/>
    <property type="molecule type" value="Genomic_DNA"/>
</dbReference>
<name>A0A136A095_9ALTE</name>
<dbReference type="OrthoDB" id="6386989at2"/>
<accession>A0A136A095</accession>
<feature type="transmembrane region" description="Helical" evidence="1">
    <location>
        <begin position="7"/>
        <end position="28"/>
    </location>
</feature>
<evidence type="ECO:0000256" key="1">
    <source>
        <dbReference type="SAM" id="Phobius"/>
    </source>
</evidence>
<dbReference type="AlphaFoldDB" id="A0A136A095"/>
<comment type="caution">
    <text evidence="2">The sequence shown here is derived from an EMBL/GenBank/DDBJ whole genome shotgun (WGS) entry which is preliminary data.</text>
</comment>
<protein>
    <submittedName>
        <fullName evidence="2">Uncharacterized protein</fullName>
    </submittedName>
</protein>
<keyword evidence="3" id="KW-1185">Reference proteome</keyword>
<proteinExistence type="predicted"/>
<evidence type="ECO:0000313" key="3">
    <source>
        <dbReference type="Proteomes" id="UP000070299"/>
    </source>
</evidence>
<dbReference type="RefSeq" id="WP_068377742.1">
    <property type="nucleotide sequence ID" value="NZ_LSNE01000006.1"/>
</dbReference>